<dbReference type="GeneID" id="495244"/>
<evidence type="ECO:0000313" key="1">
    <source>
        <dbReference type="EMBL" id="AAH84666.1"/>
    </source>
</evidence>
<dbReference type="DNASU" id="495244"/>
<reference evidence="3" key="3">
    <citation type="submission" date="2025-04" db="UniProtKB">
        <authorList>
            <consortium name="RefSeq"/>
        </authorList>
    </citation>
    <scope>IDENTIFICATION</scope>
</reference>
<dbReference type="Proteomes" id="UP000186698">
    <property type="component" value="Chromosome 9_10S"/>
</dbReference>
<dbReference type="EMBL" id="BC084666">
    <property type="protein sequence ID" value="AAH84666.1"/>
    <property type="molecule type" value="mRNA"/>
</dbReference>
<name>Q5XG05_XENLA</name>
<dbReference type="AlphaFoldDB" id="Q5XG05"/>
<organism evidence="1">
    <name type="scientific">Xenopus laevis</name>
    <name type="common">African clawed frog</name>
    <dbReference type="NCBI Taxonomy" id="8355"/>
    <lineage>
        <taxon>Eukaryota</taxon>
        <taxon>Metazoa</taxon>
        <taxon>Chordata</taxon>
        <taxon>Craniata</taxon>
        <taxon>Vertebrata</taxon>
        <taxon>Euteleostomi</taxon>
        <taxon>Amphibia</taxon>
        <taxon>Batrachia</taxon>
        <taxon>Anura</taxon>
        <taxon>Pipoidea</taxon>
        <taxon>Pipidae</taxon>
        <taxon>Xenopodinae</taxon>
        <taxon>Xenopus</taxon>
        <taxon>Xenopus</taxon>
    </lineage>
</organism>
<sequence>MSGTNQHKWEKTFHPGIKNVTLTLRGDKTPTTFINRVTHESSENIIGISKKPSISPGSVSVSPSGVFDMFDTADRPAEASAVGVYAVTDTYACKGFKNAPGKRIPKAGAYAGAGVGRARAAVSVLEAEAKGPNASAGAVAKIYRVEAMARAEVGSVSASAGPIKATLGLGVDTGVKVGVDGVEAKILGTGIRLGPNPSISLLGSELSCVIS</sequence>
<evidence type="ECO:0000313" key="3">
    <source>
        <dbReference type="RefSeq" id="NP_001088391.1"/>
    </source>
</evidence>
<accession>Q5XG05</accession>
<proteinExistence type="evidence at transcript level"/>
<reference evidence="1" key="2">
    <citation type="submission" date="2004-10" db="EMBL/GenBank/DDBJ databases">
        <authorList>
            <consortium name="NIH - Xenopus Gene Collection (XGC) project"/>
        </authorList>
    </citation>
    <scope>NUCLEOTIDE SEQUENCE [LARGE SCALE MRNA]</scope>
    <source>
        <tissue evidence="1">Spleen</tissue>
    </source>
</reference>
<dbReference type="Bgee" id="495244">
    <property type="expression patterns" value="Expressed in spleen and 6 other cell types or tissues"/>
</dbReference>
<protein>
    <submittedName>
        <fullName evidence="1">LOC495244 protein</fullName>
    </submittedName>
    <submittedName>
        <fullName evidence="3">Uncharacterized protein LOC495244</fullName>
    </submittedName>
</protein>
<dbReference type="RefSeq" id="NP_001088391.1">
    <property type="nucleotide sequence ID" value="NM_001094922.1"/>
</dbReference>
<dbReference type="KEGG" id="xla:495244"/>
<gene>
    <name evidence="1 3" type="primary">LOC495244</name>
</gene>
<reference evidence="3" key="1">
    <citation type="journal article" date="2002" name="Dev. Dyn.">
        <title>Genetic and genomic tools for Xenopus research: The NIH Xenopus initiative.</title>
        <authorList>
            <person name="Klein S.L."/>
            <person name="Strausberg R.L."/>
            <person name="Wagner L."/>
            <person name="Pontius J."/>
            <person name="Clifton S.W."/>
            <person name="Richardson P."/>
        </authorList>
    </citation>
    <scope>NUCLEOTIDE SEQUENCE</scope>
</reference>
<dbReference type="OrthoDB" id="2333662at2759"/>
<keyword evidence="2" id="KW-1185">Reference proteome</keyword>
<evidence type="ECO:0000313" key="2">
    <source>
        <dbReference type="Proteomes" id="UP000186698"/>
    </source>
</evidence>